<accession>A0A8T2UH24</accession>
<dbReference type="Gene3D" id="3.30.1370.110">
    <property type="match status" value="1"/>
</dbReference>
<dbReference type="PANTHER" id="PTHR47447">
    <property type="entry name" value="OS03G0856100 PROTEIN"/>
    <property type="match status" value="1"/>
</dbReference>
<evidence type="ECO:0000256" key="1">
    <source>
        <dbReference type="ARBA" id="ARBA00007626"/>
    </source>
</evidence>
<dbReference type="PANTHER" id="PTHR47447:SF15">
    <property type="entry name" value="OS02G0120000 PROTEIN"/>
    <property type="match status" value="1"/>
</dbReference>
<dbReference type="Gene3D" id="1.25.40.10">
    <property type="entry name" value="Tetratricopeptide repeat domain"/>
    <property type="match status" value="2"/>
</dbReference>
<dbReference type="InterPro" id="IPR002885">
    <property type="entry name" value="PPR_rpt"/>
</dbReference>
<name>A0A8T2UH24_CERRI</name>
<organism evidence="4 5">
    <name type="scientific">Ceratopteris richardii</name>
    <name type="common">Triangle waterfern</name>
    <dbReference type="NCBI Taxonomy" id="49495"/>
    <lineage>
        <taxon>Eukaryota</taxon>
        <taxon>Viridiplantae</taxon>
        <taxon>Streptophyta</taxon>
        <taxon>Embryophyta</taxon>
        <taxon>Tracheophyta</taxon>
        <taxon>Polypodiopsida</taxon>
        <taxon>Polypodiidae</taxon>
        <taxon>Polypodiales</taxon>
        <taxon>Pteridineae</taxon>
        <taxon>Pteridaceae</taxon>
        <taxon>Parkerioideae</taxon>
        <taxon>Ceratopteris</taxon>
    </lineage>
</organism>
<feature type="domain" description="Smr" evidence="3">
    <location>
        <begin position="344"/>
        <end position="427"/>
    </location>
</feature>
<reference evidence="4" key="1">
    <citation type="submission" date="2021-08" db="EMBL/GenBank/DDBJ databases">
        <title>WGS assembly of Ceratopteris richardii.</title>
        <authorList>
            <person name="Marchant D.B."/>
            <person name="Chen G."/>
            <person name="Jenkins J."/>
            <person name="Shu S."/>
            <person name="Leebens-Mack J."/>
            <person name="Grimwood J."/>
            <person name="Schmutz J."/>
            <person name="Soltis P."/>
            <person name="Soltis D."/>
            <person name="Chen Z.-H."/>
        </authorList>
    </citation>
    <scope>NUCLEOTIDE SEQUENCE</scope>
    <source>
        <strain evidence="4">Whitten #5841</strain>
        <tissue evidence="4">Leaf</tissue>
    </source>
</reference>
<proteinExistence type="inferred from homology"/>
<comment type="similarity">
    <text evidence="1">Belongs to the PPR family. P subfamily.</text>
</comment>
<dbReference type="SMART" id="SM00463">
    <property type="entry name" value="SMR"/>
    <property type="match status" value="1"/>
</dbReference>
<sequence>MALKLPANFVSFSYRRTVLPSPSSSHATPSDGPSKAAARLVLRLRQSSPDSVAATLRRSLRSLPRPALVATLRYLVHQHEWQLALPMYLSLLDAPWFTWNAEMHAEIVALLTSSKQLAQAQHLLESVDENLSVKQRLYFNRMLIHQYARFHLRDEVMCVFEYLQALSPSSVGPSSLTSLLHAYAIMDLPHEALAILRKMQQQMLNPSLNDFKAVLFSLGKCDMFPEMEMLAAEMNEVNMLNNLAVYNMLITTYASAENHGKVKDWLHRLLMAGLNPSVRTLNAIAKACRVLIQVSCSKTFVKAGVLSEYLRTKGAKDGELEIVELLLELCPIDEVVTWGSRWELDLHSTNMESAYILLCCWFEEVSKKLDIKQASPSEIAVVTGWGKHSDTRGLSPIKVMVRDLLESVKSPFKLDTQNKGRLLAKPHHVVTWFRLL</sequence>
<protein>
    <recommendedName>
        <fullName evidence="3">Smr domain-containing protein</fullName>
    </recommendedName>
</protein>
<keyword evidence="5" id="KW-1185">Reference proteome</keyword>
<dbReference type="Pfam" id="PF01535">
    <property type="entry name" value="PPR"/>
    <property type="match status" value="1"/>
</dbReference>
<dbReference type="OMA" id="WSESEVK"/>
<evidence type="ECO:0000256" key="2">
    <source>
        <dbReference type="ARBA" id="ARBA00022737"/>
    </source>
</evidence>
<dbReference type="PROSITE" id="PS50828">
    <property type="entry name" value="SMR"/>
    <property type="match status" value="1"/>
</dbReference>
<dbReference type="Proteomes" id="UP000825935">
    <property type="component" value="Chromosome 6"/>
</dbReference>
<dbReference type="OrthoDB" id="1931748at2759"/>
<dbReference type="Pfam" id="PF13812">
    <property type="entry name" value="PPR_3"/>
    <property type="match status" value="1"/>
</dbReference>
<dbReference type="InterPro" id="IPR036063">
    <property type="entry name" value="Smr_dom_sf"/>
</dbReference>
<comment type="caution">
    <text evidence="4">The sequence shown here is derived from an EMBL/GenBank/DDBJ whole genome shotgun (WGS) entry which is preliminary data.</text>
</comment>
<dbReference type="EMBL" id="CM035411">
    <property type="protein sequence ID" value="KAH7434792.1"/>
    <property type="molecule type" value="Genomic_DNA"/>
</dbReference>
<gene>
    <name evidence="4" type="ORF">KP509_06G034700</name>
</gene>
<dbReference type="AlphaFoldDB" id="A0A8T2UH24"/>
<dbReference type="InterPro" id="IPR011990">
    <property type="entry name" value="TPR-like_helical_dom_sf"/>
</dbReference>
<evidence type="ECO:0000313" key="5">
    <source>
        <dbReference type="Proteomes" id="UP000825935"/>
    </source>
</evidence>
<keyword evidence="2" id="KW-0677">Repeat</keyword>
<dbReference type="SUPFAM" id="SSF160443">
    <property type="entry name" value="SMR domain-like"/>
    <property type="match status" value="1"/>
</dbReference>
<dbReference type="InterPro" id="IPR002625">
    <property type="entry name" value="Smr_dom"/>
</dbReference>
<evidence type="ECO:0000313" key="4">
    <source>
        <dbReference type="EMBL" id="KAH7434792.1"/>
    </source>
</evidence>
<evidence type="ECO:0000259" key="3">
    <source>
        <dbReference type="PROSITE" id="PS50828"/>
    </source>
</evidence>